<sequence length="121" mass="13004">MPLAGHPHIVRWKGSLSLRDSADAARHLSEALTLHAHTLVETDEVESVDASHLQILVGAHRMAAAQNRQLAITVPEGGALDAALARSGIANPLDARLLWEGRNWIGLDFSSPDLLSSPELH</sequence>
<organism evidence="1 2">
    <name type="scientific">Mesorhizobium liriopis</name>
    <dbReference type="NCBI Taxonomy" id="2953882"/>
    <lineage>
        <taxon>Bacteria</taxon>
        <taxon>Pseudomonadati</taxon>
        <taxon>Pseudomonadota</taxon>
        <taxon>Alphaproteobacteria</taxon>
        <taxon>Hyphomicrobiales</taxon>
        <taxon>Phyllobacteriaceae</taxon>
        <taxon>Mesorhizobium</taxon>
    </lineage>
</organism>
<gene>
    <name evidence="1" type="ORF">NGM99_14830</name>
</gene>
<proteinExistence type="predicted"/>
<dbReference type="InterPro" id="IPR036513">
    <property type="entry name" value="STAS_dom_sf"/>
</dbReference>
<accession>A0ABT1C891</accession>
<dbReference type="Gene3D" id="3.30.750.24">
    <property type="entry name" value="STAS domain"/>
    <property type="match status" value="1"/>
</dbReference>
<keyword evidence="2" id="KW-1185">Reference proteome</keyword>
<dbReference type="RefSeq" id="WP_252820258.1">
    <property type="nucleotide sequence ID" value="NZ_JAMXQS010000007.1"/>
</dbReference>
<dbReference type="EMBL" id="JAMXQS010000007">
    <property type="protein sequence ID" value="MCO6051056.1"/>
    <property type="molecule type" value="Genomic_DNA"/>
</dbReference>
<dbReference type="Proteomes" id="UP001205906">
    <property type="component" value="Unassembled WGS sequence"/>
</dbReference>
<reference evidence="1 2" key="1">
    <citation type="submission" date="2022-06" db="EMBL/GenBank/DDBJ databases">
        <title>Mesorhizobium sp. strain RP14 Genome sequencing and assembly.</title>
        <authorList>
            <person name="Kim I."/>
        </authorList>
    </citation>
    <scope>NUCLEOTIDE SEQUENCE [LARGE SCALE GENOMIC DNA]</scope>
    <source>
        <strain evidence="2">RP14(2022)</strain>
    </source>
</reference>
<evidence type="ECO:0000313" key="2">
    <source>
        <dbReference type="Proteomes" id="UP001205906"/>
    </source>
</evidence>
<comment type="caution">
    <text evidence="1">The sequence shown here is derived from an EMBL/GenBank/DDBJ whole genome shotgun (WGS) entry which is preliminary data.</text>
</comment>
<evidence type="ECO:0000313" key="1">
    <source>
        <dbReference type="EMBL" id="MCO6051056.1"/>
    </source>
</evidence>
<protein>
    <recommendedName>
        <fullName evidence="3">STAS domain-containing protein</fullName>
    </recommendedName>
</protein>
<name>A0ABT1C891_9HYPH</name>
<evidence type="ECO:0008006" key="3">
    <source>
        <dbReference type="Google" id="ProtNLM"/>
    </source>
</evidence>